<comment type="cofactor">
    <cofactor evidence="1 7 9">
        <name>pyridoxal 5'-phosphate</name>
        <dbReference type="ChEBI" id="CHEBI:597326"/>
    </cofactor>
</comment>
<evidence type="ECO:0000256" key="7">
    <source>
        <dbReference type="PIRSR" id="PIRSR000524-50"/>
    </source>
</evidence>
<dbReference type="AlphaFoldDB" id="A0A0S7Y5Q2"/>
<dbReference type="InterPro" id="IPR015421">
    <property type="entry name" value="PyrdxlP-dep_Trfase_major"/>
</dbReference>
<protein>
    <submittedName>
        <fullName evidence="11">Class V aminotransferase</fullName>
    </submittedName>
</protein>
<dbReference type="InterPro" id="IPR000192">
    <property type="entry name" value="Aminotrans_V_dom"/>
</dbReference>
<evidence type="ECO:0000256" key="9">
    <source>
        <dbReference type="RuleBase" id="RU004504"/>
    </source>
</evidence>
<dbReference type="Gene3D" id="3.90.1150.10">
    <property type="entry name" value="Aspartate Aminotransferase, domain 1"/>
    <property type="match status" value="1"/>
</dbReference>
<comment type="similarity">
    <text evidence="2 8">Belongs to the class-V pyridoxal-phosphate-dependent aminotransferase family.</text>
</comment>
<dbReference type="InterPro" id="IPR020578">
    <property type="entry name" value="Aminotrans_V_PyrdxlP_BS"/>
</dbReference>
<dbReference type="PANTHER" id="PTHR21152">
    <property type="entry name" value="AMINOTRANSFERASE CLASS V"/>
    <property type="match status" value="1"/>
</dbReference>
<dbReference type="PIRSF" id="PIRSF000524">
    <property type="entry name" value="SPT"/>
    <property type="match status" value="1"/>
</dbReference>
<dbReference type="GO" id="GO:0004760">
    <property type="term" value="F:L-serine-pyruvate transaminase activity"/>
    <property type="evidence" value="ECO:0007669"/>
    <property type="project" value="TreeGrafter"/>
</dbReference>
<feature type="domain" description="Aminotransferase class V" evidence="10">
    <location>
        <begin position="10"/>
        <end position="324"/>
    </location>
</feature>
<dbReference type="GO" id="GO:0008453">
    <property type="term" value="F:alanine-glyoxylate transaminase activity"/>
    <property type="evidence" value="ECO:0007669"/>
    <property type="project" value="TreeGrafter"/>
</dbReference>
<dbReference type="InterPro" id="IPR015424">
    <property type="entry name" value="PyrdxlP-dep_Trfase"/>
</dbReference>
<dbReference type="EMBL" id="LIZX01000012">
    <property type="protein sequence ID" value="KPJ69859.1"/>
    <property type="molecule type" value="Genomic_DNA"/>
</dbReference>
<proteinExistence type="inferred from homology"/>
<dbReference type="InterPro" id="IPR015422">
    <property type="entry name" value="PyrdxlP-dep_Trfase_small"/>
</dbReference>
<evidence type="ECO:0000256" key="4">
    <source>
        <dbReference type="ARBA" id="ARBA00022679"/>
    </source>
</evidence>
<dbReference type="Pfam" id="PF00266">
    <property type="entry name" value="Aminotran_5"/>
    <property type="match status" value="1"/>
</dbReference>
<dbReference type="Gene3D" id="3.40.640.10">
    <property type="entry name" value="Type I PLP-dependent aspartate aminotransferase-like (Major domain)"/>
    <property type="match status" value="1"/>
</dbReference>
<evidence type="ECO:0000256" key="6">
    <source>
        <dbReference type="PIRSR" id="PIRSR000524-1"/>
    </source>
</evidence>
<dbReference type="Proteomes" id="UP000051861">
    <property type="component" value="Unassembled WGS sequence"/>
</dbReference>
<comment type="caution">
    <text evidence="11">The sequence shown here is derived from an EMBL/GenBank/DDBJ whole genome shotgun (WGS) entry which is preliminary data.</text>
</comment>
<feature type="binding site" evidence="6">
    <location>
        <position position="342"/>
    </location>
    <ligand>
        <name>substrate</name>
    </ligand>
</feature>
<dbReference type="GO" id="GO:0019265">
    <property type="term" value="P:glycine biosynthetic process, by transamination of glyoxylate"/>
    <property type="evidence" value="ECO:0007669"/>
    <property type="project" value="TreeGrafter"/>
</dbReference>
<organism evidence="11 12">
    <name type="scientific">candidate division WOR-1 bacterium DG_54_3</name>
    <dbReference type="NCBI Taxonomy" id="1703775"/>
    <lineage>
        <taxon>Bacteria</taxon>
        <taxon>Bacillati</taxon>
        <taxon>Saganbacteria</taxon>
    </lineage>
</organism>
<evidence type="ECO:0000256" key="5">
    <source>
        <dbReference type="ARBA" id="ARBA00022898"/>
    </source>
</evidence>
<dbReference type="PANTHER" id="PTHR21152:SF40">
    <property type="entry name" value="ALANINE--GLYOXYLATE AMINOTRANSFERASE"/>
    <property type="match status" value="1"/>
</dbReference>
<name>A0A0S7Y5Q2_UNCSA</name>
<gene>
    <name evidence="11" type="ORF">AMJ44_01995</name>
</gene>
<evidence type="ECO:0000256" key="3">
    <source>
        <dbReference type="ARBA" id="ARBA00022576"/>
    </source>
</evidence>
<evidence type="ECO:0000256" key="2">
    <source>
        <dbReference type="ARBA" id="ARBA00009236"/>
    </source>
</evidence>
<keyword evidence="5 7" id="KW-0663">Pyridoxal phosphate</keyword>
<dbReference type="PATRIC" id="fig|1703775.3.peg.2785"/>
<dbReference type="PROSITE" id="PS00595">
    <property type="entry name" value="AA_TRANSFER_CLASS_5"/>
    <property type="match status" value="1"/>
</dbReference>
<evidence type="ECO:0000256" key="1">
    <source>
        <dbReference type="ARBA" id="ARBA00001933"/>
    </source>
</evidence>
<evidence type="ECO:0000256" key="8">
    <source>
        <dbReference type="RuleBase" id="RU004075"/>
    </source>
</evidence>
<dbReference type="FunFam" id="3.40.640.10:FF:000027">
    <property type="entry name" value="Serine--pyruvate aminotransferase, mitochondrial"/>
    <property type="match status" value="1"/>
</dbReference>
<accession>A0A0S7Y5Q2</accession>
<dbReference type="InterPro" id="IPR024169">
    <property type="entry name" value="SP_NH2Trfase/AEP_transaminase"/>
</dbReference>
<dbReference type="SUPFAM" id="SSF53383">
    <property type="entry name" value="PLP-dependent transferases"/>
    <property type="match status" value="1"/>
</dbReference>
<evidence type="ECO:0000313" key="12">
    <source>
        <dbReference type="Proteomes" id="UP000051861"/>
    </source>
</evidence>
<keyword evidence="3 11" id="KW-0032">Aminotransferase</keyword>
<feature type="modified residue" description="N6-(pyridoxal phosphate)lysine" evidence="7">
    <location>
        <position position="199"/>
    </location>
</feature>
<keyword evidence="4 11" id="KW-0808">Transferase</keyword>
<sequence>MAEKKPLKQYLMIPGPTPIPTRILAAMNHEMIGHRGPGFSKILGEVIEGLKWAYQTKNDVMVYPCSGTGGMETAVVNTLSAGDKALFVNIGNFGERWIKIAKVYGVDVIDLKVERGKACDPKTLEAELAKDKKKEYKAVFMQQNETSTGVINDVKALAQVVQKSHPDALIEVDAVSGLLAADLKTDDWGLDVVVSGSQKAFMVPPGLAAVSMSAEAWKAYESSKLPKHYWDIKNQKKFADKGQTYTTPPESIIFGMHEALKMIQEEGMENILKRHETNKNIVRSGVRAVGCRLLADDSCASPAVTAIFPPEGIDGEKVRSEMRRFGFELAPGQSDLKGKIFRIGHLGYVDYMELVATIGALELLFNELGTKVEIGKGVKAALAEIK</sequence>
<evidence type="ECO:0000259" key="10">
    <source>
        <dbReference type="Pfam" id="PF00266"/>
    </source>
</evidence>
<reference evidence="11 12" key="1">
    <citation type="journal article" date="2015" name="Microbiome">
        <title>Genomic resolution of linkages in carbon, nitrogen, and sulfur cycling among widespread estuary sediment bacteria.</title>
        <authorList>
            <person name="Baker B.J."/>
            <person name="Lazar C.S."/>
            <person name="Teske A.P."/>
            <person name="Dick G.J."/>
        </authorList>
    </citation>
    <scope>NUCLEOTIDE SEQUENCE [LARGE SCALE GENOMIC DNA]</scope>
    <source>
        <strain evidence="11">DG_54_3</strain>
    </source>
</reference>
<evidence type="ECO:0000313" key="11">
    <source>
        <dbReference type="EMBL" id="KPJ69859.1"/>
    </source>
</evidence>